<reference evidence="1 2" key="1">
    <citation type="journal article" date="2015" name="Proc. Natl. Acad. Sci. U.S.A.">
        <title>The resurrection genome of Boea hygrometrica: A blueprint for survival of dehydration.</title>
        <authorList>
            <person name="Xiao L."/>
            <person name="Yang G."/>
            <person name="Zhang L."/>
            <person name="Yang X."/>
            <person name="Zhao S."/>
            <person name="Ji Z."/>
            <person name="Zhou Q."/>
            <person name="Hu M."/>
            <person name="Wang Y."/>
            <person name="Chen M."/>
            <person name="Xu Y."/>
            <person name="Jin H."/>
            <person name="Xiao X."/>
            <person name="Hu G."/>
            <person name="Bao F."/>
            <person name="Hu Y."/>
            <person name="Wan P."/>
            <person name="Li L."/>
            <person name="Deng X."/>
            <person name="Kuang T."/>
            <person name="Xiang C."/>
            <person name="Zhu J.K."/>
            <person name="Oliver M.J."/>
            <person name="He Y."/>
        </authorList>
    </citation>
    <scope>NUCLEOTIDE SEQUENCE [LARGE SCALE GENOMIC DNA]</scope>
    <source>
        <strain evidence="2">cv. XS01</strain>
    </source>
</reference>
<dbReference type="EMBL" id="KQ993064">
    <property type="protein sequence ID" value="KZV49356.1"/>
    <property type="molecule type" value="Genomic_DNA"/>
</dbReference>
<organism evidence="1 2">
    <name type="scientific">Dorcoceras hygrometricum</name>
    <dbReference type="NCBI Taxonomy" id="472368"/>
    <lineage>
        <taxon>Eukaryota</taxon>
        <taxon>Viridiplantae</taxon>
        <taxon>Streptophyta</taxon>
        <taxon>Embryophyta</taxon>
        <taxon>Tracheophyta</taxon>
        <taxon>Spermatophyta</taxon>
        <taxon>Magnoliopsida</taxon>
        <taxon>eudicotyledons</taxon>
        <taxon>Gunneridae</taxon>
        <taxon>Pentapetalae</taxon>
        <taxon>asterids</taxon>
        <taxon>lamiids</taxon>
        <taxon>Lamiales</taxon>
        <taxon>Gesneriaceae</taxon>
        <taxon>Didymocarpoideae</taxon>
        <taxon>Trichosporeae</taxon>
        <taxon>Loxocarpinae</taxon>
        <taxon>Dorcoceras</taxon>
    </lineage>
</organism>
<dbReference type="Proteomes" id="UP000250235">
    <property type="component" value="Unassembled WGS sequence"/>
</dbReference>
<dbReference type="GO" id="GO:0016301">
    <property type="term" value="F:kinase activity"/>
    <property type="evidence" value="ECO:0007669"/>
    <property type="project" value="UniProtKB-KW"/>
</dbReference>
<name>A0A2Z7CWY6_9LAMI</name>
<evidence type="ECO:0000313" key="1">
    <source>
        <dbReference type="EMBL" id="KZV49356.1"/>
    </source>
</evidence>
<keyword evidence="1" id="KW-0418">Kinase</keyword>
<accession>A0A2Z7CWY6</accession>
<evidence type="ECO:0000313" key="2">
    <source>
        <dbReference type="Proteomes" id="UP000250235"/>
    </source>
</evidence>
<keyword evidence="2" id="KW-1185">Reference proteome</keyword>
<proteinExistence type="predicted"/>
<sequence>MLNKKLTTENVTVKKATSCRRISSDITISRKLKAISSCEEAQERSDVVQEELSSRKLLFTSSWYLELAIAKRCRSNKLERQRFAFALSFSRWSCDDRTSRYNSQNKPAGSLYIQTQAKVHPVVSYNEPAVAMHPVAR</sequence>
<gene>
    <name evidence="1" type="ORF">F511_37742</name>
</gene>
<dbReference type="AlphaFoldDB" id="A0A2Z7CWY6"/>
<protein>
    <submittedName>
        <fullName evidence="1">Serine/threonine-protein kinase-like protein</fullName>
    </submittedName>
</protein>
<keyword evidence="1" id="KW-0808">Transferase</keyword>